<evidence type="ECO:0000256" key="3">
    <source>
        <dbReference type="ARBA" id="ARBA00022771"/>
    </source>
</evidence>
<dbReference type="Pfam" id="PF05485">
    <property type="entry name" value="THAP"/>
    <property type="match status" value="1"/>
</dbReference>
<dbReference type="Gene3D" id="6.20.210.20">
    <property type="entry name" value="THAP domain"/>
    <property type="match status" value="1"/>
</dbReference>
<dbReference type="GO" id="GO:0003677">
    <property type="term" value="F:DNA binding"/>
    <property type="evidence" value="ECO:0007669"/>
    <property type="project" value="UniProtKB-UniRule"/>
</dbReference>
<evidence type="ECO:0000256" key="7">
    <source>
        <dbReference type="SAM" id="MobiDB-lite"/>
    </source>
</evidence>
<evidence type="ECO:0000256" key="1">
    <source>
        <dbReference type="ARBA" id="ARBA00001968"/>
    </source>
</evidence>
<keyword evidence="5 6" id="KW-0238">DNA-binding</keyword>
<dbReference type="InterPro" id="IPR038441">
    <property type="entry name" value="THAP_Znf_sf"/>
</dbReference>
<dbReference type="Pfam" id="PF13359">
    <property type="entry name" value="DDE_Tnp_4"/>
    <property type="match status" value="1"/>
</dbReference>
<feature type="compositionally biased region" description="Low complexity" evidence="7">
    <location>
        <begin position="123"/>
        <end position="134"/>
    </location>
</feature>
<dbReference type="PANTHER" id="PTHR23080:SF141">
    <property type="entry name" value="TRANSPOSASE HELIX-TURN-HELIX DOMAIN-CONTAINING PROTEIN"/>
    <property type="match status" value="1"/>
</dbReference>
<dbReference type="PROSITE" id="PS50950">
    <property type="entry name" value="ZF_THAP"/>
    <property type="match status" value="1"/>
</dbReference>
<dbReference type="InterPro" id="IPR006612">
    <property type="entry name" value="THAP_Znf"/>
</dbReference>
<reference evidence="9 10" key="1">
    <citation type="journal article" date="2023" name="Arcadia Sci">
        <title>De novo assembly of a long-read Amblyomma americanum tick genome.</title>
        <authorList>
            <person name="Chou S."/>
            <person name="Poskanzer K.E."/>
            <person name="Rollins M."/>
            <person name="Thuy-Boun P.S."/>
        </authorList>
    </citation>
    <scope>NUCLEOTIDE SEQUENCE [LARGE SCALE GENOMIC DNA]</scope>
    <source>
        <strain evidence="9">F_SG_1</strain>
        <tissue evidence="9">Salivary glands</tissue>
    </source>
</reference>
<dbReference type="PANTHER" id="PTHR23080">
    <property type="entry name" value="THAP DOMAIN PROTEIN"/>
    <property type="match status" value="1"/>
</dbReference>
<dbReference type="EMBL" id="JARKHS020011971">
    <property type="protein sequence ID" value="KAK8777329.1"/>
    <property type="molecule type" value="Genomic_DNA"/>
</dbReference>
<dbReference type="InterPro" id="IPR027806">
    <property type="entry name" value="HARBI1_dom"/>
</dbReference>
<evidence type="ECO:0000256" key="6">
    <source>
        <dbReference type="PROSITE-ProRule" id="PRU00309"/>
    </source>
</evidence>
<dbReference type="SUPFAM" id="SSF57716">
    <property type="entry name" value="Glucocorticoid receptor-like (DNA-binding domain)"/>
    <property type="match status" value="1"/>
</dbReference>
<organism evidence="9 10">
    <name type="scientific">Amblyomma americanum</name>
    <name type="common">Lone star tick</name>
    <dbReference type="NCBI Taxonomy" id="6943"/>
    <lineage>
        <taxon>Eukaryota</taxon>
        <taxon>Metazoa</taxon>
        <taxon>Ecdysozoa</taxon>
        <taxon>Arthropoda</taxon>
        <taxon>Chelicerata</taxon>
        <taxon>Arachnida</taxon>
        <taxon>Acari</taxon>
        <taxon>Parasitiformes</taxon>
        <taxon>Ixodida</taxon>
        <taxon>Ixodoidea</taxon>
        <taxon>Ixodidae</taxon>
        <taxon>Amblyomminae</taxon>
        <taxon>Amblyomma</taxon>
    </lineage>
</organism>
<evidence type="ECO:0000259" key="8">
    <source>
        <dbReference type="PROSITE" id="PS50950"/>
    </source>
</evidence>
<keyword evidence="10" id="KW-1185">Reference proteome</keyword>
<name>A0AAQ4ERH8_AMBAM</name>
<gene>
    <name evidence="9" type="ORF">V5799_029324</name>
</gene>
<feature type="domain" description="THAP-type" evidence="8">
    <location>
        <begin position="1"/>
        <end position="83"/>
    </location>
</feature>
<dbReference type="GO" id="GO:0008270">
    <property type="term" value="F:zinc ion binding"/>
    <property type="evidence" value="ECO:0007669"/>
    <property type="project" value="UniProtKB-KW"/>
</dbReference>
<comment type="caution">
    <text evidence="9">The sequence shown here is derived from an EMBL/GenBank/DDBJ whole genome shotgun (WGS) entry which is preliminary data.</text>
</comment>
<dbReference type="AlphaFoldDB" id="A0AAQ4ERH8"/>
<evidence type="ECO:0000313" key="9">
    <source>
        <dbReference type="EMBL" id="KAK8777329.1"/>
    </source>
</evidence>
<protein>
    <recommendedName>
        <fullName evidence="8">THAP-type domain-containing protein</fullName>
    </recommendedName>
</protein>
<keyword evidence="4" id="KW-0862">Zinc</keyword>
<sequence length="501" mass="55231">MCCVPQCTNRAVCGQTSLHSFPADARLKKLWVIKLRIGKRVTPPMKVCSAHFVEDDFFWSRIDPNIWTPVRKRLKKTAMPSQCLPNRIHDHQDLRRAQASAARAARASARDSHVMLPERSGISDLSSPPLAPSDGDTSTGMSAVEDDWHAAAFHTAPHDGETVPNPTMTDAEVAEVMLQLAGHSHTYTDKGVQVDTLSAPQRKRKVVELLTTDVAVRVFTGVKSKSALLAISEEVALVDEMTTDIPVYERVVLVLVRLKTCLSLNCLATLFCTSKTTVQRHFYGTLRSLAAILKAAIPWPSENEIMLNMPHCFAQFQEVRVVLDCTEVQVEKSHCQSCRILTYSYYKGTHTAKALVGVSPAGLITFISNGFGGRASDKACVLKSNVLDKLKSFEDDVMVDKGFCIDDMCAKRGLGVVQPPFLRSEEQFSAEDATKTVHIARARVHVERAIQRMKVFKVLKGPIPWDLVGALDQIMVIIAGIVNLSAPILSEKRFSGGVQLQ</sequence>
<proteinExistence type="predicted"/>
<accession>A0AAQ4ERH8</accession>
<evidence type="ECO:0000256" key="4">
    <source>
        <dbReference type="ARBA" id="ARBA00022833"/>
    </source>
</evidence>
<evidence type="ECO:0000313" key="10">
    <source>
        <dbReference type="Proteomes" id="UP001321473"/>
    </source>
</evidence>
<keyword evidence="2" id="KW-0479">Metal-binding</keyword>
<dbReference type="SMART" id="SM00980">
    <property type="entry name" value="THAP"/>
    <property type="match status" value="1"/>
</dbReference>
<feature type="region of interest" description="Disordered" evidence="7">
    <location>
        <begin position="105"/>
        <end position="140"/>
    </location>
</feature>
<evidence type="ECO:0000256" key="5">
    <source>
        <dbReference type="ARBA" id="ARBA00023125"/>
    </source>
</evidence>
<comment type="cofactor">
    <cofactor evidence="1">
        <name>a divalent metal cation</name>
        <dbReference type="ChEBI" id="CHEBI:60240"/>
    </cofactor>
</comment>
<dbReference type="Proteomes" id="UP001321473">
    <property type="component" value="Unassembled WGS sequence"/>
</dbReference>
<evidence type="ECO:0000256" key="2">
    <source>
        <dbReference type="ARBA" id="ARBA00022723"/>
    </source>
</evidence>
<keyword evidence="3 6" id="KW-0863">Zinc-finger</keyword>